<sequence>MMQGTSMAWIRGNIEIVLVLRISTCRTTSAPVDAGYQVMVTSDHGMNDDLSHGGILPEEREVPLFVIGDTFTHAETTVKQTELCGLCCQLLGLEHCKPYAPEMIAL</sequence>
<dbReference type="SUPFAM" id="SSF53649">
    <property type="entry name" value="Alkaline phosphatase-like"/>
    <property type="match status" value="1"/>
</dbReference>
<reference evidence="2" key="1">
    <citation type="submission" date="2014-09" db="EMBL/GenBank/DDBJ databases">
        <title>Vibrio variabilis JCM 19239. (C206) whole genome shotgun sequence.</title>
        <authorList>
            <person name="Sawabe T."/>
            <person name="Meirelles P."/>
            <person name="Nakanishi M."/>
            <person name="Sayaka M."/>
            <person name="Hattori M."/>
            <person name="Ohkuma M."/>
        </authorList>
    </citation>
    <scope>NUCLEOTIDE SEQUENCE [LARGE SCALE GENOMIC DNA]</scope>
    <source>
        <strain evidence="2">JCM 19239</strain>
    </source>
</reference>
<dbReference type="EMBL" id="BBMS01000004">
    <property type="protein sequence ID" value="GAL24412.1"/>
    <property type="molecule type" value="Genomic_DNA"/>
</dbReference>
<keyword evidence="2" id="KW-1185">Reference proteome</keyword>
<gene>
    <name evidence="1" type="ORF">JCM19239_1866</name>
</gene>
<dbReference type="Proteomes" id="UP000029223">
    <property type="component" value="Unassembled WGS sequence"/>
</dbReference>
<comment type="caution">
    <text evidence="1">The sequence shown here is derived from an EMBL/GenBank/DDBJ whole genome shotgun (WGS) entry which is preliminary data.</text>
</comment>
<evidence type="ECO:0000313" key="1">
    <source>
        <dbReference type="EMBL" id="GAL24412.1"/>
    </source>
</evidence>
<protein>
    <submittedName>
        <fullName evidence="1">Uncharacterized protein</fullName>
    </submittedName>
</protein>
<evidence type="ECO:0000313" key="2">
    <source>
        <dbReference type="Proteomes" id="UP000029223"/>
    </source>
</evidence>
<name>A0ABQ0J6S5_9VIBR</name>
<dbReference type="InterPro" id="IPR017850">
    <property type="entry name" value="Alkaline_phosphatase_core_sf"/>
</dbReference>
<dbReference type="Gene3D" id="3.40.720.10">
    <property type="entry name" value="Alkaline Phosphatase, subunit A"/>
    <property type="match status" value="1"/>
</dbReference>
<accession>A0ABQ0J6S5</accession>
<organism evidence="1 2">
    <name type="scientific">Vibrio variabilis</name>
    <dbReference type="NCBI Taxonomy" id="990271"/>
    <lineage>
        <taxon>Bacteria</taxon>
        <taxon>Pseudomonadati</taxon>
        <taxon>Pseudomonadota</taxon>
        <taxon>Gammaproteobacteria</taxon>
        <taxon>Vibrionales</taxon>
        <taxon>Vibrionaceae</taxon>
        <taxon>Vibrio</taxon>
    </lineage>
</organism>
<proteinExistence type="predicted"/>